<dbReference type="InterPro" id="IPR000836">
    <property type="entry name" value="PRTase_dom"/>
</dbReference>
<comment type="similarity">
    <text evidence="1">Belongs to the ComF/GntX family.</text>
</comment>
<comment type="caution">
    <text evidence="3">The sequence shown here is derived from an EMBL/GenBank/DDBJ whole genome shotgun (WGS) entry which is preliminary data.</text>
</comment>
<dbReference type="Gene3D" id="3.40.50.2020">
    <property type="match status" value="1"/>
</dbReference>
<dbReference type="PANTHER" id="PTHR47505">
    <property type="entry name" value="DNA UTILIZATION PROTEIN YHGH"/>
    <property type="match status" value="1"/>
</dbReference>
<dbReference type="AlphaFoldDB" id="A0A437S9C9"/>
<dbReference type="PANTHER" id="PTHR47505:SF1">
    <property type="entry name" value="DNA UTILIZATION PROTEIN YHGH"/>
    <property type="match status" value="1"/>
</dbReference>
<proteinExistence type="inferred from homology"/>
<accession>A0A437S9C9</accession>
<gene>
    <name evidence="3" type="ORF">EF514_02410</name>
</gene>
<dbReference type="Pfam" id="PF00156">
    <property type="entry name" value="Pribosyltran"/>
    <property type="match status" value="1"/>
</dbReference>
<reference evidence="3 4" key="1">
    <citation type="submission" date="2018-11" db="EMBL/GenBank/DDBJ databases">
        <title>Genome sequencing and assembly of Anaerosphaera sp. nov., GS7-6-2.</title>
        <authorList>
            <person name="Rettenmaier R."/>
            <person name="Liebl W."/>
            <person name="Zverlov V."/>
        </authorList>
    </citation>
    <scope>NUCLEOTIDE SEQUENCE [LARGE SCALE GENOMIC DNA]</scope>
    <source>
        <strain evidence="3 4">GS7-6-2</strain>
    </source>
</reference>
<evidence type="ECO:0000313" key="3">
    <source>
        <dbReference type="EMBL" id="RVU55602.1"/>
    </source>
</evidence>
<dbReference type="SUPFAM" id="SSF53271">
    <property type="entry name" value="PRTase-like"/>
    <property type="match status" value="1"/>
</dbReference>
<feature type="domain" description="Phosphoribosyltransferase" evidence="2">
    <location>
        <begin position="152"/>
        <end position="206"/>
    </location>
</feature>
<name>A0A437S9C9_9FIRM</name>
<organism evidence="3 4">
    <name type="scientific">Anaerosphaera multitolerans</name>
    <dbReference type="NCBI Taxonomy" id="2487351"/>
    <lineage>
        <taxon>Bacteria</taxon>
        <taxon>Bacillati</taxon>
        <taxon>Bacillota</taxon>
        <taxon>Tissierellia</taxon>
        <taxon>Tissierellales</taxon>
        <taxon>Peptoniphilaceae</taxon>
        <taxon>Anaerosphaera</taxon>
    </lineage>
</organism>
<dbReference type="InterPro" id="IPR051910">
    <property type="entry name" value="ComF/GntX_DNA_util-trans"/>
</dbReference>
<dbReference type="OrthoDB" id="9779910at2"/>
<dbReference type="Proteomes" id="UP000288812">
    <property type="component" value="Unassembled WGS sequence"/>
</dbReference>
<evidence type="ECO:0000256" key="1">
    <source>
        <dbReference type="ARBA" id="ARBA00008007"/>
    </source>
</evidence>
<dbReference type="RefSeq" id="WP_127723445.1">
    <property type="nucleotide sequence ID" value="NZ_RLIH01000002.1"/>
</dbReference>
<protein>
    <submittedName>
        <fullName evidence="3">ComF family protein</fullName>
    </submittedName>
</protein>
<evidence type="ECO:0000313" key="4">
    <source>
        <dbReference type="Proteomes" id="UP000288812"/>
    </source>
</evidence>
<sequence length="210" mass="24483">MLNNVFPFEKSCAFCNSKKIYKYGICEECYDNLNMDISFHKNLNYVDEIIIGCEYNDFLKDKIRRFKFKDETHLYKFFGEMLIDLIFKNDIHRNYKVVTSVPMHKKSLKKRGYNQSELMAKYISENTLIPYCDLLEKVLETKDQVGLDFLERGENLKGAFRCAGNLRDKRIIIVDDIITTGSTVDELGKLLKEKGAKKVAALIVATRQFL</sequence>
<dbReference type="EMBL" id="RLIH01000002">
    <property type="protein sequence ID" value="RVU55602.1"/>
    <property type="molecule type" value="Genomic_DNA"/>
</dbReference>
<keyword evidence="4" id="KW-1185">Reference proteome</keyword>
<dbReference type="InterPro" id="IPR029057">
    <property type="entry name" value="PRTase-like"/>
</dbReference>
<evidence type="ECO:0000259" key="2">
    <source>
        <dbReference type="Pfam" id="PF00156"/>
    </source>
</evidence>